<evidence type="ECO:0000313" key="3">
    <source>
        <dbReference type="Proteomes" id="UP000772434"/>
    </source>
</evidence>
<dbReference type="EMBL" id="JADNRY010000050">
    <property type="protein sequence ID" value="KAF9069444.1"/>
    <property type="molecule type" value="Genomic_DNA"/>
</dbReference>
<organism evidence="2 3">
    <name type="scientific">Rhodocollybia butyracea</name>
    <dbReference type="NCBI Taxonomy" id="206335"/>
    <lineage>
        <taxon>Eukaryota</taxon>
        <taxon>Fungi</taxon>
        <taxon>Dikarya</taxon>
        <taxon>Basidiomycota</taxon>
        <taxon>Agaricomycotina</taxon>
        <taxon>Agaricomycetes</taxon>
        <taxon>Agaricomycetidae</taxon>
        <taxon>Agaricales</taxon>
        <taxon>Marasmiineae</taxon>
        <taxon>Omphalotaceae</taxon>
        <taxon>Rhodocollybia</taxon>
    </lineage>
</organism>
<name>A0A9P5PUA4_9AGAR</name>
<keyword evidence="1" id="KW-0732">Signal</keyword>
<evidence type="ECO:0000313" key="2">
    <source>
        <dbReference type="EMBL" id="KAF9069444.1"/>
    </source>
</evidence>
<evidence type="ECO:0000256" key="1">
    <source>
        <dbReference type="SAM" id="SignalP"/>
    </source>
</evidence>
<feature type="signal peptide" evidence="1">
    <location>
        <begin position="1"/>
        <end position="22"/>
    </location>
</feature>
<dbReference type="OrthoDB" id="2317741at2759"/>
<comment type="caution">
    <text evidence="2">The sequence shown here is derived from an EMBL/GenBank/DDBJ whole genome shotgun (WGS) entry which is preliminary data.</text>
</comment>
<gene>
    <name evidence="2" type="ORF">BDP27DRAFT_717529</name>
</gene>
<protein>
    <submittedName>
        <fullName evidence="2">Uncharacterized protein</fullName>
    </submittedName>
</protein>
<feature type="chain" id="PRO_5040116929" evidence="1">
    <location>
        <begin position="23"/>
        <end position="168"/>
    </location>
</feature>
<dbReference type="AlphaFoldDB" id="A0A9P5PUA4"/>
<accession>A0A9P5PUA4</accession>
<reference evidence="2" key="1">
    <citation type="submission" date="2020-11" db="EMBL/GenBank/DDBJ databases">
        <authorList>
            <consortium name="DOE Joint Genome Institute"/>
            <person name="Ahrendt S."/>
            <person name="Riley R."/>
            <person name="Andreopoulos W."/>
            <person name="Labutti K."/>
            <person name="Pangilinan J."/>
            <person name="Ruiz-Duenas F.J."/>
            <person name="Barrasa J.M."/>
            <person name="Sanchez-Garcia M."/>
            <person name="Camarero S."/>
            <person name="Miyauchi S."/>
            <person name="Serrano A."/>
            <person name="Linde D."/>
            <person name="Babiker R."/>
            <person name="Drula E."/>
            <person name="Ayuso-Fernandez I."/>
            <person name="Pacheco R."/>
            <person name="Padilla G."/>
            <person name="Ferreira P."/>
            <person name="Barriuso J."/>
            <person name="Kellner H."/>
            <person name="Castanera R."/>
            <person name="Alfaro M."/>
            <person name="Ramirez L."/>
            <person name="Pisabarro A.G."/>
            <person name="Kuo A."/>
            <person name="Tritt A."/>
            <person name="Lipzen A."/>
            <person name="He G."/>
            <person name="Yan M."/>
            <person name="Ng V."/>
            <person name="Cullen D."/>
            <person name="Martin F."/>
            <person name="Rosso M.-N."/>
            <person name="Henrissat B."/>
            <person name="Hibbett D."/>
            <person name="Martinez A.T."/>
            <person name="Grigoriev I.V."/>
        </authorList>
    </citation>
    <scope>NUCLEOTIDE SEQUENCE</scope>
    <source>
        <strain evidence="2">AH 40177</strain>
    </source>
</reference>
<sequence>MKFTISFIGSAFAFFAASIVSAAPLDVWDPTILSPVTGTVWVIGTEVNVTWSTANEPAQVSNGGQIVLAQNRLEILTLSPIFDLAAADGFFTVTVPVVVPNDNYQIVQRPPVFGDSGILDPPSRLQLPKSSNKHGNEEDLQYLVKWIRTILKWLCFVTEVCDNYDPNY</sequence>
<keyword evidence="3" id="KW-1185">Reference proteome</keyword>
<proteinExistence type="predicted"/>
<dbReference type="Proteomes" id="UP000772434">
    <property type="component" value="Unassembled WGS sequence"/>
</dbReference>